<accession>F3Y9C7</accession>
<proteinExistence type="predicted"/>
<dbReference type="InterPro" id="IPR036390">
    <property type="entry name" value="WH_DNA-bd_sf"/>
</dbReference>
<sequence length="76" mass="9141">MEKEILNYLKQQTELFDFNNQSDLFTAKKIAEKFSIKRNTASHYLNQLAKEELIVKIKTRPVIFFIEKHLKRRISI</sequence>
<evidence type="ECO:0000313" key="1">
    <source>
        <dbReference type="EMBL" id="BAK21105.1"/>
    </source>
</evidence>
<dbReference type="RefSeq" id="WP_013773543.1">
    <property type="nucleotide sequence ID" value="NC_015516.1"/>
</dbReference>
<dbReference type="InterPro" id="IPR036388">
    <property type="entry name" value="WH-like_DNA-bd_sf"/>
</dbReference>
<keyword evidence="1" id="KW-0238">DNA-binding</keyword>
<organism evidence="1 2">
    <name type="scientific">Melissococcus plutonius (strain ATCC 35311 / DSM 29964 / CIP 104052 / LMG 20360 / NCIMB 702443)</name>
    <dbReference type="NCBI Taxonomy" id="940190"/>
    <lineage>
        <taxon>Bacteria</taxon>
        <taxon>Bacillati</taxon>
        <taxon>Bacillota</taxon>
        <taxon>Bacilli</taxon>
        <taxon>Lactobacillales</taxon>
        <taxon>Enterococcaceae</taxon>
        <taxon>Melissococcus</taxon>
    </lineage>
</organism>
<dbReference type="GO" id="GO:0003677">
    <property type="term" value="F:DNA binding"/>
    <property type="evidence" value="ECO:0007669"/>
    <property type="project" value="UniProtKB-KW"/>
</dbReference>
<reference key="2">
    <citation type="submission" date="2011-04" db="EMBL/GenBank/DDBJ databases">
        <title>Whole genome sequence of Melissococcus plutonius ATCC 35311.</title>
        <authorList>
            <person name="Okumura K."/>
            <person name="Arai R."/>
            <person name="Osaki M."/>
            <person name="Okura M."/>
            <person name="Kirikae T."/>
            <person name="Takamatsu D."/>
            <person name="Akiyama T."/>
        </authorList>
    </citation>
    <scope>NUCLEOTIDE SEQUENCE</scope>
    <source>
        <strain>ATCC 35311</strain>
    </source>
</reference>
<dbReference type="AlphaFoldDB" id="F3Y9C7"/>
<dbReference type="Gene3D" id="1.10.10.10">
    <property type="entry name" value="Winged helix-like DNA-binding domain superfamily/Winged helix DNA-binding domain"/>
    <property type="match status" value="1"/>
</dbReference>
<name>F3Y9C7_MELPT</name>
<gene>
    <name evidence="1" type="ordered locus">MPTP_0637</name>
</gene>
<reference evidence="1 2" key="1">
    <citation type="journal article" date="2011" name="J. Bacteriol.">
        <title>Complete genome sequence of Melissococcus plutonius ATCC 35311.</title>
        <authorList>
            <person name="Okumura K."/>
            <person name="Arai R."/>
            <person name="Okura M."/>
            <person name="Kirikae T."/>
            <person name="Takamatsu D."/>
            <person name="Osaki M."/>
            <person name="Miyoshi-Akiyama T."/>
        </authorList>
    </citation>
    <scope>NUCLEOTIDE SEQUENCE [LARGE SCALE GENOMIC DNA]</scope>
    <source>
        <strain evidence="2">ATCC 35311 / CIP 104052 / LMG 20360 / NCIMB 702443</strain>
    </source>
</reference>
<dbReference type="SUPFAM" id="SSF46785">
    <property type="entry name" value="Winged helix' DNA-binding domain"/>
    <property type="match status" value="1"/>
</dbReference>
<keyword evidence="2" id="KW-1185">Reference proteome</keyword>
<dbReference type="STRING" id="940190.MPTP_0637"/>
<dbReference type="HOGENOM" id="CLU_2650232_0_0_9"/>
<protein>
    <submittedName>
        <fullName evidence="1">Sigma-54 dependent DNA-binding response regulator</fullName>
    </submittedName>
</protein>
<dbReference type="KEGG" id="mps:MPTP_0637"/>
<evidence type="ECO:0000313" key="2">
    <source>
        <dbReference type="Proteomes" id="UP000008456"/>
    </source>
</evidence>
<dbReference type="Proteomes" id="UP000008456">
    <property type="component" value="Chromosome"/>
</dbReference>
<dbReference type="EMBL" id="AP012200">
    <property type="protein sequence ID" value="BAK21105.1"/>
    <property type="molecule type" value="Genomic_DNA"/>
</dbReference>